<protein>
    <submittedName>
        <fullName evidence="2">Glycerate kinase</fullName>
    </submittedName>
</protein>
<dbReference type="InterPro" id="IPR036129">
    <property type="entry name" value="Glycerate_kinase_sf"/>
</dbReference>
<name>A0ABP4MWT6_9ACTN</name>
<dbReference type="InterPro" id="IPR004381">
    <property type="entry name" value="Glycerate_kinase"/>
</dbReference>
<dbReference type="RefSeq" id="WP_344231719.1">
    <property type="nucleotide sequence ID" value="NZ_BAAAPH010000002.1"/>
</dbReference>
<evidence type="ECO:0000256" key="1">
    <source>
        <dbReference type="PIRNR" id="PIRNR006078"/>
    </source>
</evidence>
<organism evidence="2 3">
    <name type="scientific">Kribbella hippodromi</name>
    <dbReference type="NCBI Taxonomy" id="434347"/>
    <lineage>
        <taxon>Bacteria</taxon>
        <taxon>Bacillati</taxon>
        <taxon>Actinomycetota</taxon>
        <taxon>Actinomycetes</taxon>
        <taxon>Propionibacteriales</taxon>
        <taxon>Kribbellaceae</taxon>
        <taxon>Kribbella</taxon>
    </lineage>
</organism>
<keyword evidence="1" id="KW-0808">Transferase</keyword>
<sequence length="404" mass="40653">MRILIAPDKFAGTLTAVEAAAAIEEGWRRRDPEAEVLVAPMADGGPGFIDVLSAVVDGKLLSVTVRGPLGVDTPATILLAGETAYLETAQACGLHLVEPKERRPEEASTYGVGQLIAAAVDAGAKRIILGLGGSGTNDAGAGLLAALGATATRTGTAHPGAATADGATGDPAIARAEVDGPGADGAAAGEGDVARLDGGAAGLAGLGAVDLQPARDRVAGIEFVAASDVENPMLGLRGATNVFGSQKGIADERKPEVDGWLTHFAELADRKTADKKGAGAAGGLGYALLLLGAERVSGIDLVAELTGLKQKASQVDLVLSGEGAFDFQSRDGKVIAGVAKVANDAMRPCVVLAGKVLIGSREMRSMGVESAYALVDAVGEEQAFADPHGSLAVVAERVAKTWAR</sequence>
<dbReference type="InterPro" id="IPR018193">
    <property type="entry name" value="Glyc_kinase_flavodox-like_fold"/>
</dbReference>
<evidence type="ECO:0000313" key="2">
    <source>
        <dbReference type="EMBL" id="GAA1551691.1"/>
    </source>
</evidence>
<dbReference type="PANTHER" id="PTHR21599">
    <property type="entry name" value="GLYCERATE KINASE"/>
    <property type="match status" value="1"/>
</dbReference>
<dbReference type="SUPFAM" id="SSF110738">
    <property type="entry name" value="Glycerate kinase I"/>
    <property type="match status" value="1"/>
</dbReference>
<dbReference type="GO" id="GO:0016301">
    <property type="term" value="F:kinase activity"/>
    <property type="evidence" value="ECO:0007669"/>
    <property type="project" value="UniProtKB-KW"/>
</dbReference>
<gene>
    <name evidence="2" type="ORF">GCM10009804_05700</name>
</gene>
<proteinExistence type="inferred from homology"/>
<dbReference type="Pfam" id="PF02595">
    <property type="entry name" value="Gly_kinase"/>
    <property type="match status" value="2"/>
</dbReference>
<keyword evidence="3" id="KW-1185">Reference proteome</keyword>
<dbReference type="Gene3D" id="3.90.1510.10">
    <property type="entry name" value="Glycerate kinase, domain 2"/>
    <property type="match status" value="1"/>
</dbReference>
<dbReference type="PANTHER" id="PTHR21599:SF0">
    <property type="entry name" value="GLYCERATE KINASE"/>
    <property type="match status" value="1"/>
</dbReference>
<comment type="similarity">
    <text evidence="1">Belongs to the glycerate kinase type-1 family.</text>
</comment>
<keyword evidence="1 2" id="KW-0418">Kinase</keyword>
<dbReference type="Proteomes" id="UP001501705">
    <property type="component" value="Unassembled WGS sequence"/>
</dbReference>
<reference evidence="3" key="1">
    <citation type="journal article" date="2019" name="Int. J. Syst. Evol. Microbiol.">
        <title>The Global Catalogue of Microorganisms (GCM) 10K type strain sequencing project: providing services to taxonomists for standard genome sequencing and annotation.</title>
        <authorList>
            <consortium name="The Broad Institute Genomics Platform"/>
            <consortium name="The Broad Institute Genome Sequencing Center for Infectious Disease"/>
            <person name="Wu L."/>
            <person name="Ma J."/>
        </authorList>
    </citation>
    <scope>NUCLEOTIDE SEQUENCE [LARGE SCALE GENOMIC DNA]</scope>
    <source>
        <strain evidence="3">JCM 15572</strain>
    </source>
</reference>
<dbReference type="EMBL" id="BAAAPH010000002">
    <property type="protein sequence ID" value="GAA1551691.1"/>
    <property type="molecule type" value="Genomic_DNA"/>
</dbReference>
<dbReference type="PIRSF" id="PIRSF006078">
    <property type="entry name" value="GlxK"/>
    <property type="match status" value="1"/>
</dbReference>
<evidence type="ECO:0000313" key="3">
    <source>
        <dbReference type="Proteomes" id="UP001501705"/>
    </source>
</evidence>
<accession>A0ABP4MWT6</accession>
<comment type="caution">
    <text evidence="2">The sequence shown here is derived from an EMBL/GenBank/DDBJ whole genome shotgun (WGS) entry which is preliminary data.</text>
</comment>